<proteinExistence type="inferred from homology"/>
<evidence type="ECO:0000256" key="10">
    <source>
        <dbReference type="SAM" id="MobiDB-lite"/>
    </source>
</evidence>
<dbReference type="InterPro" id="IPR036378">
    <property type="entry name" value="FAS1_dom_sf"/>
</dbReference>
<comment type="similarity">
    <text evidence="2">Belongs to the fasciclin-like AGP family.</text>
</comment>
<evidence type="ECO:0000259" key="12">
    <source>
        <dbReference type="PROSITE" id="PS50213"/>
    </source>
</evidence>
<dbReference type="PANTHER" id="PTHR32077:SF65">
    <property type="entry name" value="FASCICLIN-LIKE ARABINOGALACTAN PROTEIN 11"/>
    <property type="match status" value="1"/>
</dbReference>
<protein>
    <recommendedName>
        <fullName evidence="12">FAS1 domain-containing protein</fullName>
    </recommendedName>
</protein>
<dbReference type="AlphaFoldDB" id="A0ABD3M037"/>
<dbReference type="SMART" id="SM00554">
    <property type="entry name" value="FAS1"/>
    <property type="match status" value="1"/>
</dbReference>
<dbReference type="PROSITE" id="PS50213">
    <property type="entry name" value="FAS1"/>
    <property type="match status" value="1"/>
</dbReference>
<evidence type="ECO:0000256" key="9">
    <source>
        <dbReference type="ARBA" id="ARBA00024686"/>
    </source>
</evidence>
<dbReference type="SUPFAM" id="SSF82153">
    <property type="entry name" value="FAS1 domain"/>
    <property type="match status" value="1"/>
</dbReference>
<dbReference type="InterPro" id="IPR000782">
    <property type="entry name" value="FAS1_domain"/>
</dbReference>
<dbReference type="Gene3D" id="2.30.180.10">
    <property type="entry name" value="FAS1 domain"/>
    <property type="match status" value="1"/>
</dbReference>
<dbReference type="GO" id="GO:0009834">
    <property type="term" value="P:plant-type secondary cell wall biogenesis"/>
    <property type="evidence" value="ECO:0007669"/>
    <property type="project" value="UniProtKB-ARBA"/>
</dbReference>
<evidence type="ECO:0000256" key="8">
    <source>
        <dbReference type="ARBA" id="ARBA00023180"/>
    </source>
</evidence>
<feature type="compositionally biased region" description="Low complexity" evidence="10">
    <location>
        <begin position="208"/>
        <end position="225"/>
    </location>
</feature>
<reference evidence="13 14" key="1">
    <citation type="submission" date="2024-11" db="EMBL/GenBank/DDBJ databases">
        <title>Chromosome-level genome assembly of Eucalyptus globulus Labill. provides insights into its genome evolution.</title>
        <authorList>
            <person name="Li X."/>
        </authorList>
    </citation>
    <scope>NUCLEOTIDE SEQUENCE [LARGE SCALE GENOMIC DNA]</scope>
    <source>
        <strain evidence="13">CL2024</strain>
        <tissue evidence="13">Fresh tender leaves</tissue>
    </source>
</reference>
<keyword evidence="6" id="KW-0654">Proteoglycan</keyword>
<sequence>MMKNQLVLPFSCIAIIFLLQIAPITSQGPAGAPAAPASPTNVTAILEKAGQFTTFIRLLKSSLVGDQLSSQLSNQKSNQGFTIFAPTDNAFASLKSGTLNMLSDQEKTQLVQFHIIPSVISLTQFSTISNPLRTQAGNTDNGQFPLNVTTSGNQVNVTTGVVAASVDNAITSNSKLAIYQVDQVLLPLAMFGTPAPAPAPGAPKKEVPVPSRAPSGSDSAPVDSSDAVANTFNSRTLAPYVVAATLGGVLLF</sequence>
<keyword evidence="4" id="KW-0449">Lipoprotein</keyword>
<evidence type="ECO:0000256" key="2">
    <source>
        <dbReference type="ARBA" id="ARBA00007843"/>
    </source>
</evidence>
<feature type="signal peptide" evidence="11">
    <location>
        <begin position="1"/>
        <end position="26"/>
    </location>
</feature>
<name>A0ABD3M037_EUCGL</name>
<keyword evidence="7" id="KW-0472">Membrane</keyword>
<dbReference type="GO" id="GO:0005886">
    <property type="term" value="C:plasma membrane"/>
    <property type="evidence" value="ECO:0007669"/>
    <property type="project" value="UniProtKB-SubCell"/>
</dbReference>
<dbReference type="InterPro" id="IPR045003">
    <property type="entry name" value="FLA_A"/>
</dbReference>
<keyword evidence="4" id="KW-0336">GPI-anchor</keyword>
<keyword evidence="5 11" id="KW-0732">Signal</keyword>
<dbReference type="EMBL" id="JBJKBG010000001">
    <property type="protein sequence ID" value="KAL3753930.1"/>
    <property type="molecule type" value="Genomic_DNA"/>
</dbReference>
<evidence type="ECO:0000256" key="4">
    <source>
        <dbReference type="ARBA" id="ARBA00022622"/>
    </source>
</evidence>
<evidence type="ECO:0000256" key="7">
    <source>
        <dbReference type="ARBA" id="ARBA00023136"/>
    </source>
</evidence>
<feature type="domain" description="FAS1" evidence="12">
    <location>
        <begin position="39"/>
        <end position="185"/>
    </location>
</feature>
<comment type="function">
    <text evidence="9">May be a cell surface adhesion protein.</text>
</comment>
<evidence type="ECO:0000256" key="3">
    <source>
        <dbReference type="ARBA" id="ARBA00022475"/>
    </source>
</evidence>
<evidence type="ECO:0000256" key="5">
    <source>
        <dbReference type="ARBA" id="ARBA00022729"/>
    </source>
</evidence>
<organism evidence="13 14">
    <name type="scientific">Eucalyptus globulus</name>
    <name type="common">Tasmanian blue gum</name>
    <dbReference type="NCBI Taxonomy" id="34317"/>
    <lineage>
        <taxon>Eukaryota</taxon>
        <taxon>Viridiplantae</taxon>
        <taxon>Streptophyta</taxon>
        <taxon>Embryophyta</taxon>
        <taxon>Tracheophyta</taxon>
        <taxon>Spermatophyta</taxon>
        <taxon>Magnoliopsida</taxon>
        <taxon>eudicotyledons</taxon>
        <taxon>Gunneridae</taxon>
        <taxon>Pentapetalae</taxon>
        <taxon>rosids</taxon>
        <taxon>malvids</taxon>
        <taxon>Myrtales</taxon>
        <taxon>Myrtaceae</taxon>
        <taxon>Myrtoideae</taxon>
        <taxon>Eucalypteae</taxon>
        <taxon>Eucalyptus</taxon>
    </lineage>
</organism>
<feature type="chain" id="PRO_5044817970" description="FAS1 domain-containing protein" evidence="11">
    <location>
        <begin position="27"/>
        <end position="252"/>
    </location>
</feature>
<evidence type="ECO:0000313" key="14">
    <source>
        <dbReference type="Proteomes" id="UP001634007"/>
    </source>
</evidence>
<comment type="subcellular location">
    <subcellularLocation>
        <location evidence="1">Cell membrane</location>
        <topology evidence="1">Lipid-anchor</topology>
        <topology evidence="1">GPI-anchor</topology>
    </subcellularLocation>
</comment>
<keyword evidence="8" id="KW-0325">Glycoprotein</keyword>
<keyword evidence="3" id="KW-1003">Cell membrane</keyword>
<dbReference type="Pfam" id="PF02469">
    <property type="entry name" value="Fasciclin"/>
    <property type="match status" value="1"/>
</dbReference>
<comment type="caution">
    <text evidence="13">The sequence shown here is derived from an EMBL/GenBank/DDBJ whole genome shotgun (WGS) entry which is preliminary data.</text>
</comment>
<gene>
    <name evidence="13" type="ORF">ACJRO7_001213</name>
</gene>
<evidence type="ECO:0000256" key="11">
    <source>
        <dbReference type="SAM" id="SignalP"/>
    </source>
</evidence>
<dbReference type="FunFam" id="2.30.180.10:FF:000006">
    <property type="entry name" value="Fasciclin-like arabinogalactan protein 11"/>
    <property type="match status" value="1"/>
</dbReference>
<evidence type="ECO:0000256" key="6">
    <source>
        <dbReference type="ARBA" id="ARBA00022974"/>
    </source>
</evidence>
<feature type="region of interest" description="Disordered" evidence="10">
    <location>
        <begin position="197"/>
        <end position="225"/>
    </location>
</feature>
<dbReference type="PANTHER" id="PTHR32077">
    <property type="entry name" value="FASCICLIN-LIKE ARABINOGALACTAN PROTEIN"/>
    <property type="match status" value="1"/>
</dbReference>
<dbReference type="Proteomes" id="UP001634007">
    <property type="component" value="Unassembled WGS sequence"/>
</dbReference>
<evidence type="ECO:0000256" key="1">
    <source>
        <dbReference type="ARBA" id="ARBA00004609"/>
    </source>
</evidence>
<dbReference type="GO" id="GO:0098552">
    <property type="term" value="C:side of membrane"/>
    <property type="evidence" value="ECO:0007669"/>
    <property type="project" value="UniProtKB-KW"/>
</dbReference>
<keyword evidence="14" id="KW-1185">Reference proteome</keyword>
<evidence type="ECO:0000313" key="13">
    <source>
        <dbReference type="EMBL" id="KAL3753930.1"/>
    </source>
</evidence>
<accession>A0ABD3M037</accession>